<comment type="caution">
    <text evidence="2">The sequence shown here is derived from an EMBL/GenBank/DDBJ whole genome shotgun (WGS) entry which is preliminary data.</text>
</comment>
<organism evidence="2">
    <name type="scientific">marine sediment metagenome</name>
    <dbReference type="NCBI Taxonomy" id="412755"/>
    <lineage>
        <taxon>unclassified sequences</taxon>
        <taxon>metagenomes</taxon>
        <taxon>ecological metagenomes</taxon>
    </lineage>
</organism>
<accession>X0T1P8</accession>
<feature type="domain" description="2-oxoacid dehydrogenase acyltransferase catalytic" evidence="1">
    <location>
        <begin position="14"/>
        <end position="241"/>
    </location>
</feature>
<dbReference type="PANTHER" id="PTHR23151">
    <property type="entry name" value="DIHYDROLIPOAMIDE ACETYL/SUCCINYL-TRANSFERASE-RELATED"/>
    <property type="match status" value="1"/>
</dbReference>
<dbReference type="GO" id="GO:0006086">
    <property type="term" value="P:pyruvate decarboxylation to acetyl-CoA"/>
    <property type="evidence" value="ECO:0007669"/>
    <property type="project" value="InterPro"/>
</dbReference>
<evidence type="ECO:0000259" key="1">
    <source>
        <dbReference type="Pfam" id="PF00198"/>
    </source>
</evidence>
<evidence type="ECO:0000313" key="2">
    <source>
        <dbReference type="EMBL" id="GAF87403.1"/>
    </source>
</evidence>
<dbReference type="Pfam" id="PF00198">
    <property type="entry name" value="2-oxoacid_dh"/>
    <property type="match status" value="1"/>
</dbReference>
<gene>
    <name evidence="2" type="ORF">S01H1_25114</name>
</gene>
<proteinExistence type="predicted"/>
<dbReference type="SUPFAM" id="SSF52777">
    <property type="entry name" value="CoA-dependent acyltransferases"/>
    <property type="match status" value="1"/>
</dbReference>
<dbReference type="InterPro" id="IPR001078">
    <property type="entry name" value="2-oxoacid_DH_actylTfrase"/>
</dbReference>
<protein>
    <recommendedName>
        <fullName evidence="1">2-oxoacid dehydrogenase acyltransferase catalytic domain-containing protein</fullName>
    </recommendedName>
</protein>
<dbReference type="GO" id="GO:0016746">
    <property type="term" value="F:acyltransferase activity"/>
    <property type="evidence" value="ECO:0007669"/>
    <property type="project" value="InterPro"/>
</dbReference>
<reference evidence="2" key="1">
    <citation type="journal article" date="2014" name="Front. Microbiol.">
        <title>High frequency of phylogenetically diverse reductive dehalogenase-homologous genes in deep subseafloor sedimentary metagenomes.</title>
        <authorList>
            <person name="Kawai M."/>
            <person name="Futagami T."/>
            <person name="Toyoda A."/>
            <person name="Takaki Y."/>
            <person name="Nishi S."/>
            <person name="Hori S."/>
            <person name="Arai W."/>
            <person name="Tsubouchi T."/>
            <person name="Morono Y."/>
            <person name="Uchiyama I."/>
            <person name="Ito T."/>
            <person name="Fujiyama A."/>
            <person name="Inagaki F."/>
            <person name="Takami H."/>
        </authorList>
    </citation>
    <scope>NUCLEOTIDE SEQUENCE</scope>
    <source>
        <strain evidence="2">Expedition CK06-06</strain>
    </source>
</reference>
<dbReference type="Gene3D" id="3.30.559.10">
    <property type="entry name" value="Chloramphenicol acetyltransferase-like domain"/>
    <property type="match status" value="1"/>
</dbReference>
<name>X0T1P8_9ZZZZ</name>
<dbReference type="EMBL" id="BARS01015136">
    <property type="protein sequence ID" value="GAF87403.1"/>
    <property type="molecule type" value="Genomic_DNA"/>
</dbReference>
<dbReference type="InterPro" id="IPR023213">
    <property type="entry name" value="CAT-like_dom_sf"/>
</dbReference>
<dbReference type="PANTHER" id="PTHR23151:SF90">
    <property type="entry name" value="DIHYDROLIPOYLLYSINE-RESIDUE ACETYLTRANSFERASE COMPONENT OF PYRUVATE DEHYDROGENASE COMPLEX, MITOCHONDRIAL-RELATED"/>
    <property type="match status" value="1"/>
</dbReference>
<dbReference type="AlphaFoldDB" id="X0T1P8"/>
<sequence>MAAPSAREEPELAEEEIVPLSSMREIIANRMTESFQVPHFYLAMEVDTQELRKVREQLLPVVENKVGIRLTLTDLLIKIVAKALEDNPAVNCTYVDGAVKLFKRIDIGLVTAVEGGLVVPVIHDANKKSLVEVTQGRAELVQKARDRKLGMEEMRGSTFTISNMGMFEIDQFSAIIQPPEAAILAVSRISDKVVVRGGEIVIRPMMALTLSIDHRILDGAIGANFLQSLKSYIENPVNLLL</sequence>
<dbReference type="InterPro" id="IPR045257">
    <property type="entry name" value="E2/Pdx1"/>
</dbReference>
<dbReference type="GO" id="GO:0045254">
    <property type="term" value="C:pyruvate dehydrogenase complex"/>
    <property type="evidence" value="ECO:0007669"/>
    <property type="project" value="InterPro"/>
</dbReference>